<sequence length="857" mass="96237">MISFRIISTYFIFTLLIASAFGTEPGQEKEIISIVESGRTVFQRMEPDAGLCLSIRNSGEKTLSAVSARINSADNILRDKIAIPDISPQSSISVKIPIDTTLKPGKYDTGLHFTGMLENLQFDKEITLIIIIVPRQNKDEFPVILWSVSSLDKIKGIGFTHAGLPLSRNYENIWKKGKPLGLQSNNLLKKMDDAMSSGIRCMINMLPGECISASENLKMKYQRIDRNGGTYRRCGLCGNFPEIQNYFYNVGASIAMSYGKHPAFQAVNINTEVRDTSEICFHKHDRDAYITYSGEDFPAEVSSKRGLSAALKQKYVPVNGIVPDDNTILKFYKWFWKEGDAWNILNSKVHEGLKTSGRPDFWTFNDPAGRVPPTWGSGGDVDAISHWTYTYPDPLRMALAVDELFAMAKGKPGQKVMKMTQVIWYRKQTAPTLPAKEKYRAEWEKKEPDATFITTAPDHLREAFWLKISRPVQGIMYFGTGVLFGEGKSQRLTNPETLKVLSELLHKTLAPLGPTLLQVPGIRPDVAILESFTSSVFGEEATWGWARGWTGDAHLMLQWARLQPEVIYEETIVRDGLDGVKVLLTPNCSVLPVSVFEKIREFQRKGGIIVADQNLAPALKSDILLRKFTRNGPPDKSKTELQNMASKLRDELKEVYTPSLDSSDSDVIVYRRAYKDTDYIFAINDKRTYGDYVGHHRKVMEKGLPNTAELFLKRKNVCVYDLTENREILTKSTENGIKWNADLAPGGGRLYMVSSRPLEKIIIDVAPRKEDEQKVRISAKVTDKKLQPLDAVVPMEIKIIDPKGKEAEFSGYYGAKDGIQEINLDLAKNDGPGTWIIKAKELATGKTAEAAFKFIKK</sequence>
<accession>A0A0G0QRZ3</accession>
<organism evidence="1 2">
    <name type="scientific">Candidatus Uhrbacteria bacterium GW2011_GWF2_39_13</name>
    <dbReference type="NCBI Taxonomy" id="1618995"/>
    <lineage>
        <taxon>Bacteria</taxon>
        <taxon>Candidatus Uhriibacteriota</taxon>
    </lineage>
</organism>
<name>A0A0G0QRZ3_9BACT</name>
<dbReference type="EMBL" id="LBWG01000008">
    <property type="protein sequence ID" value="KKR04412.1"/>
    <property type="molecule type" value="Genomic_DNA"/>
</dbReference>
<evidence type="ECO:0000313" key="1">
    <source>
        <dbReference type="EMBL" id="KKR04412.1"/>
    </source>
</evidence>
<gene>
    <name evidence="1" type="ORF">UT30_C0008G0034</name>
</gene>
<evidence type="ECO:0000313" key="2">
    <source>
        <dbReference type="Proteomes" id="UP000033935"/>
    </source>
</evidence>
<protein>
    <recommendedName>
        <fullName evidence="3">Beta-galactosidase trimerisation domain-containing protein</fullName>
    </recommendedName>
</protein>
<proteinExistence type="predicted"/>
<dbReference type="InterPro" id="IPR029062">
    <property type="entry name" value="Class_I_gatase-like"/>
</dbReference>
<reference evidence="1 2" key="1">
    <citation type="journal article" date="2015" name="Nature">
        <title>rRNA introns, odd ribosomes, and small enigmatic genomes across a large radiation of phyla.</title>
        <authorList>
            <person name="Brown C.T."/>
            <person name="Hug L.A."/>
            <person name="Thomas B.C."/>
            <person name="Sharon I."/>
            <person name="Castelle C.J."/>
            <person name="Singh A."/>
            <person name="Wilkins M.J."/>
            <person name="Williams K.H."/>
            <person name="Banfield J.F."/>
        </authorList>
    </citation>
    <scope>NUCLEOTIDE SEQUENCE [LARGE SCALE GENOMIC DNA]</scope>
</reference>
<evidence type="ECO:0008006" key="3">
    <source>
        <dbReference type="Google" id="ProtNLM"/>
    </source>
</evidence>
<dbReference type="AlphaFoldDB" id="A0A0G0QRZ3"/>
<dbReference type="Proteomes" id="UP000033935">
    <property type="component" value="Unassembled WGS sequence"/>
</dbReference>
<comment type="caution">
    <text evidence="1">The sequence shown here is derived from an EMBL/GenBank/DDBJ whole genome shotgun (WGS) entry which is preliminary data.</text>
</comment>
<dbReference type="Gene3D" id="3.40.50.880">
    <property type="match status" value="1"/>
</dbReference>